<reference evidence="2" key="1">
    <citation type="submission" date="2023-07" db="EMBL/GenBank/DDBJ databases">
        <authorList>
            <consortium name="AG Swart"/>
            <person name="Singh M."/>
            <person name="Singh A."/>
            <person name="Seah K."/>
            <person name="Emmerich C."/>
        </authorList>
    </citation>
    <scope>NUCLEOTIDE SEQUENCE</scope>
    <source>
        <strain evidence="2">DP1</strain>
    </source>
</reference>
<evidence type="ECO:0000259" key="1">
    <source>
        <dbReference type="Pfam" id="PF09759"/>
    </source>
</evidence>
<feature type="domain" description="Ataxin-10" evidence="1">
    <location>
        <begin position="376"/>
        <end position="464"/>
    </location>
</feature>
<gene>
    <name evidence="2" type="ORF">ECRASSUSDP1_LOCUS8132</name>
</gene>
<dbReference type="Proteomes" id="UP001295684">
    <property type="component" value="Unassembled WGS sequence"/>
</dbReference>
<evidence type="ECO:0000313" key="2">
    <source>
        <dbReference type="EMBL" id="CAI2366858.1"/>
    </source>
</evidence>
<protein>
    <recommendedName>
        <fullName evidence="1">Ataxin-10 domain-containing protein</fullName>
    </recommendedName>
</protein>
<sequence>MENTTLEDQFDLIFDIFTKIYKAETTFEHQDDLSAQLQALSQAISDMKQPVGEADKEVLETNSDFATFCFQIVCKFPLKVPTSIYFSLTNIGISIAKALKADPHESRKFVEVSLRMLLENTSKDIEDYKQFTQWFMTISDEIQLLYLQEEDNPILELFTQFLDQIFNQSEQIGKNLLENASHEAGLQYEEIKLDSTRLATISKYLFQDVERSIERTLPTVSNCLLKILSYLADLTQQKTDCRISLSSSIQVYLCDLFEALQKEYTNAYLDEDLVKIIYEDKESQLFHYHANILEIFETLSQIFNNITAEGDKVAEVCQTLFDNKACEFSLALVVLVDKLVKILTSLTIVPKNDAVEINKMEDPKTKKSSHPVAGLQTKCVRLVGNLISQCPSTVGYFEENLDQLGLMLSHTKIDFVNVGLREQAMLCTKYLIDQSEIIRESLGAMTKLSTDEEGKELLKKVGLSEDYFLNKSKVDMVQSPFEKKE</sequence>
<keyword evidence="3" id="KW-1185">Reference proteome</keyword>
<dbReference type="Pfam" id="PF09759">
    <property type="entry name" value="Atx10homo_assoc"/>
    <property type="match status" value="1"/>
</dbReference>
<name>A0AAD1UGJ7_EUPCR</name>
<dbReference type="InterPro" id="IPR019156">
    <property type="entry name" value="Ataxin-10_domain"/>
</dbReference>
<dbReference type="EMBL" id="CAMPGE010007942">
    <property type="protein sequence ID" value="CAI2366858.1"/>
    <property type="molecule type" value="Genomic_DNA"/>
</dbReference>
<proteinExistence type="predicted"/>
<accession>A0AAD1UGJ7</accession>
<dbReference type="AlphaFoldDB" id="A0AAD1UGJ7"/>
<organism evidence="2 3">
    <name type="scientific">Euplotes crassus</name>
    <dbReference type="NCBI Taxonomy" id="5936"/>
    <lineage>
        <taxon>Eukaryota</taxon>
        <taxon>Sar</taxon>
        <taxon>Alveolata</taxon>
        <taxon>Ciliophora</taxon>
        <taxon>Intramacronucleata</taxon>
        <taxon>Spirotrichea</taxon>
        <taxon>Hypotrichia</taxon>
        <taxon>Euplotida</taxon>
        <taxon>Euplotidae</taxon>
        <taxon>Moneuplotes</taxon>
    </lineage>
</organism>
<comment type="caution">
    <text evidence="2">The sequence shown here is derived from an EMBL/GenBank/DDBJ whole genome shotgun (WGS) entry which is preliminary data.</text>
</comment>
<evidence type="ECO:0000313" key="3">
    <source>
        <dbReference type="Proteomes" id="UP001295684"/>
    </source>
</evidence>